<keyword evidence="2 4" id="KW-0238">DNA-binding</keyword>
<dbReference type="InterPro" id="IPR036271">
    <property type="entry name" value="Tet_transcr_reg_TetR-rel_C_sf"/>
</dbReference>
<comment type="caution">
    <text evidence="6">The sequence shown here is derived from an EMBL/GenBank/DDBJ whole genome shotgun (WGS) entry which is preliminary data.</text>
</comment>
<evidence type="ECO:0000313" key="6">
    <source>
        <dbReference type="EMBL" id="GAA5194205.1"/>
    </source>
</evidence>
<dbReference type="EMBL" id="BAABJQ010000021">
    <property type="protein sequence ID" value="GAA5194205.1"/>
    <property type="molecule type" value="Genomic_DNA"/>
</dbReference>
<evidence type="ECO:0000256" key="3">
    <source>
        <dbReference type="ARBA" id="ARBA00023163"/>
    </source>
</evidence>
<feature type="DNA-binding region" description="H-T-H motif" evidence="4">
    <location>
        <begin position="45"/>
        <end position="64"/>
    </location>
</feature>
<dbReference type="InterPro" id="IPR004111">
    <property type="entry name" value="Repressor_TetR_C"/>
</dbReference>
<name>A0ABP9SF25_9ACTN</name>
<proteinExistence type="predicted"/>
<dbReference type="Gene3D" id="1.10.10.60">
    <property type="entry name" value="Homeodomain-like"/>
    <property type="match status" value="1"/>
</dbReference>
<evidence type="ECO:0000259" key="5">
    <source>
        <dbReference type="PROSITE" id="PS50977"/>
    </source>
</evidence>
<sequence length="235" mass="25765">MLSMGDSELVWARRPREVRRPALSVERIVRVAIATADADGLDALSMRRMATDLGSGTTSLYRYVTNRDELVDLMTDSVLGEEPPEPLTGDWRTDLRAVATRQRVGILRHPWLGAVMTTRPALGPNALRAVDLALTAAAGLTPDITVAADIIALIGNYVFGAASQELAEREAQRRTGQTEEQWRASVGPYIRQVIEGGGYPQFARQVIEAEDRTFAERFEFGLACLLDGIGARCRP</sequence>
<feature type="domain" description="HTH tetR-type" evidence="5">
    <location>
        <begin position="22"/>
        <end position="82"/>
    </location>
</feature>
<dbReference type="Proteomes" id="UP001501570">
    <property type="component" value="Unassembled WGS sequence"/>
</dbReference>
<evidence type="ECO:0000256" key="4">
    <source>
        <dbReference type="PROSITE-ProRule" id="PRU00335"/>
    </source>
</evidence>
<evidence type="ECO:0000256" key="1">
    <source>
        <dbReference type="ARBA" id="ARBA00023015"/>
    </source>
</evidence>
<keyword evidence="3" id="KW-0804">Transcription</keyword>
<evidence type="ECO:0000256" key="2">
    <source>
        <dbReference type="ARBA" id="ARBA00023125"/>
    </source>
</evidence>
<protein>
    <submittedName>
        <fullName evidence="6">TetR/AcrR family transcriptional regulator</fullName>
    </submittedName>
</protein>
<keyword evidence="1" id="KW-0805">Transcription regulation</keyword>
<evidence type="ECO:0000313" key="7">
    <source>
        <dbReference type="Proteomes" id="UP001501570"/>
    </source>
</evidence>
<gene>
    <name evidence="6" type="ORF">GCM10023322_57990</name>
</gene>
<dbReference type="Gene3D" id="1.10.357.10">
    <property type="entry name" value="Tetracycline Repressor, domain 2"/>
    <property type="match status" value="1"/>
</dbReference>
<dbReference type="Pfam" id="PF02909">
    <property type="entry name" value="TetR_C_1"/>
    <property type="match status" value="1"/>
</dbReference>
<dbReference type="InterPro" id="IPR009057">
    <property type="entry name" value="Homeodomain-like_sf"/>
</dbReference>
<keyword evidence="7" id="KW-1185">Reference proteome</keyword>
<dbReference type="PROSITE" id="PS50977">
    <property type="entry name" value="HTH_TETR_2"/>
    <property type="match status" value="1"/>
</dbReference>
<dbReference type="SUPFAM" id="SSF48498">
    <property type="entry name" value="Tetracyclin repressor-like, C-terminal domain"/>
    <property type="match status" value="1"/>
</dbReference>
<dbReference type="InterPro" id="IPR001647">
    <property type="entry name" value="HTH_TetR"/>
</dbReference>
<organism evidence="6 7">
    <name type="scientific">Rugosimonospora acidiphila</name>
    <dbReference type="NCBI Taxonomy" id="556531"/>
    <lineage>
        <taxon>Bacteria</taxon>
        <taxon>Bacillati</taxon>
        <taxon>Actinomycetota</taxon>
        <taxon>Actinomycetes</taxon>
        <taxon>Micromonosporales</taxon>
        <taxon>Micromonosporaceae</taxon>
        <taxon>Rugosimonospora</taxon>
    </lineage>
</organism>
<accession>A0ABP9SF25</accession>
<reference evidence="7" key="1">
    <citation type="journal article" date="2019" name="Int. J. Syst. Evol. Microbiol.">
        <title>The Global Catalogue of Microorganisms (GCM) 10K type strain sequencing project: providing services to taxonomists for standard genome sequencing and annotation.</title>
        <authorList>
            <consortium name="The Broad Institute Genomics Platform"/>
            <consortium name="The Broad Institute Genome Sequencing Center for Infectious Disease"/>
            <person name="Wu L."/>
            <person name="Ma J."/>
        </authorList>
    </citation>
    <scope>NUCLEOTIDE SEQUENCE [LARGE SCALE GENOMIC DNA]</scope>
    <source>
        <strain evidence="7">JCM 18304</strain>
    </source>
</reference>
<dbReference type="SUPFAM" id="SSF46689">
    <property type="entry name" value="Homeodomain-like"/>
    <property type="match status" value="1"/>
</dbReference>